<evidence type="ECO:0000313" key="4">
    <source>
        <dbReference type="Proteomes" id="UP000069940"/>
    </source>
</evidence>
<name>A0ABM1ZHL9_AEDAL</name>
<dbReference type="CDD" id="cd02248">
    <property type="entry name" value="Peptidase_C1A"/>
    <property type="match status" value="1"/>
</dbReference>
<reference evidence="3" key="2">
    <citation type="submission" date="2025-05" db="UniProtKB">
        <authorList>
            <consortium name="EnsemblMetazoa"/>
        </authorList>
    </citation>
    <scope>IDENTIFICATION</scope>
    <source>
        <strain evidence="3">Foshan</strain>
    </source>
</reference>
<dbReference type="InterPro" id="IPR038765">
    <property type="entry name" value="Papain-like_cys_pep_sf"/>
</dbReference>
<evidence type="ECO:0000313" key="3">
    <source>
        <dbReference type="EnsemblMetazoa" id="AALFPA23_018592.P27272"/>
    </source>
</evidence>
<dbReference type="RefSeq" id="XP_062713504.1">
    <property type="nucleotide sequence ID" value="XM_062857520.1"/>
</dbReference>
<protein>
    <recommendedName>
        <fullName evidence="2">Peptidase C1A papain C-terminal domain-containing protein</fullName>
    </recommendedName>
</protein>
<dbReference type="GeneID" id="109405709"/>
<dbReference type="Gene3D" id="3.90.70.10">
    <property type="entry name" value="Cysteine proteinases"/>
    <property type="match status" value="1"/>
</dbReference>
<dbReference type="InterPro" id="IPR000668">
    <property type="entry name" value="Peptidase_C1A_C"/>
</dbReference>
<feature type="domain" description="Peptidase C1A papain C-terminal" evidence="2">
    <location>
        <begin position="2"/>
        <end position="133"/>
    </location>
</feature>
<accession>A0ABM1ZHL9</accession>
<evidence type="ECO:0000259" key="2">
    <source>
        <dbReference type="SMART" id="SM00645"/>
    </source>
</evidence>
<dbReference type="EnsemblMetazoa" id="AALFPA23_018592.R27272">
    <property type="protein sequence ID" value="AALFPA23_018592.P27272"/>
    <property type="gene ID" value="AALFPA23_018592"/>
</dbReference>
<keyword evidence="4" id="KW-1185">Reference proteome</keyword>
<proteinExistence type="inferred from homology"/>
<dbReference type="Pfam" id="PF00112">
    <property type="entry name" value="Peptidase_C1"/>
    <property type="match status" value="1"/>
</dbReference>
<sequence>MARDPSLGTQTLQRHYIVAGTCRFNSDLSICNISDWGILPKKEDALAFAVWKIGPIPVSLNAEPKSFQLYQSGIYDSADCDSSKLNHAVLVVGYTPQYWIIKNWWGSWGENGYMRIVRGKNMCGIANYAAYCTIK</sequence>
<evidence type="ECO:0000256" key="1">
    <source>
        <dbReference type="ARBA" id="ARBA00008455"/>
    </source>
</evidence>
<dbReference type="Proteomes" id="UP000069940">
    <property type="component" value="Unassembled WGS sequence"/>
</dbReference>
<reference evidence="4" key="1">
    <citation type="journal article" date="2015" name="Proc. Natl. Acad. Sci. U.S.A.">
        <title>Genome sequence of the Asian Tiger mosquito, Aedes albopictus, reveals insights into its biology, genetics, and evolution.</title>
        <authorList>
            <person name="Chen X.G."/>
            <person name="Jiang X."/>
            <person name="Gu J."/>
            <person name="Xu M."/>
            <person name="Wu Y."/>
            <person name="Deng Y."/>
            <person name="Zhang C."/>
            <person name="Bonizzoni M."/>
            <person name="Dermauw W."/>
            <person name="Vontas J."/>
            <person name="Armbruster P."/>
            <person name="Huang X."/>
            <person name="Yang Y."/>
            <person name="Zhang H."/>
            <person name="He W."/>
            <person name="Peng H."/>
            <person name="Liu Y."/>
            <person name="Wu K."/>
            <person name="Chen J."/>
            <person name="Lirakis M."/>
            <person name="Topalis P."/>
            <person name="Van Leeuwen T."/>
            <person name="Hall A.B."/>
            <person name="Jiang X."/>
            <person name="Thorpe C."/>
            <person name="Mueller R.L."/>
            <person name="Sun C."/>
            <person name="Waterhouse R.M."/>
            <person name="Yan G."/>
            <person name="Tu Z.J."/>
            <person name="Fang X."/>
            <person name="James A.A."/>
        </authorList>
    </citation>
    <scope>NUCLEOTIDE SEQUENCE [LARGE SCALE GENOMIC DNA]</scope>
    <source>
        <strain evidence="4">Foshan</strain>
    </source>
</reference>
<dbReference type="SUPFAM" id="SSF54001">
    <property type="entry name" value="Cysteine proteinases"/>
    <property type="match status" value="1"/>
</dbReference>
<comment type="similarity">
    <text evidence="1">Belongs to the peptidase C1 family.</text>
</comment>
<organism evidence="3 4">
    <name type="scientific">Aedes albopictus</name>
    <name type="common">Asian tiger mosquito</name>
    <name type="synonym">Stegomyia albopicta</name>
    <dbReference type="NCBI Taxonomy" id="7160"/>
    <lineage>
        <taxon>Eukaryota</taxon>
        <taxon>Metazoa</taxon>
        <taxon>Ecdysozoa</taxon>
        <taxon>Arthropoda</taxon>
        <taxon>Hexapoda</taxon>
        <taxon>Insecta</taxon>
        <taxon>Pterygota</taxon>
        <taxon>Neoptera</taxon>
        <taxon>Endopterygota</taxon>
        <taxon>Diptera</taxon>
        <taxon>Nematocera</taxon>
        <taxon>Culicoidea</taxon>
        <taxon>Culicidae</taxon>
        <taxon>Culicinae</taxon>
        <taxon>Aedini</taxon>
        <taxon>Aedes</taxon>
        <taxon>Stegomyia</taxon>
    </lineage>
</organism>
<dbReference type="PANTHER" id="PTHR12411">
    <property type="entry name" value="CYSTEINE PROTEASE FAMILY C1-RELATED"/>
    <property type="match status" value="1"/>
</dbReference>
<dbReference type="InterPro" id="IPR013128">
    <property type="entry name" value="Peptidase_C1A"/>
</dbReference>
<dbReference type="InterPro" id="IPR039417">
    <property type="entry name" value="Peptidase_C1A_papain-like"/>
</dbReference>
<dbReference type="SMART" id="SM00645">
    <property type="entry name" value="Pept_C1"/>
    <property type="match status" value="1"/>
</dbReference>